<evidence type="ECO:0000313" key="3">
    <source>
        <dbReference type="Proteomes" id="UP000054248"/>
    </source>
</evidence>
<feature type="domain" description="Protein kinase" evidence="1">
    <location>
        <begin position="58"/>
        <end position="321"/>
    </location>
</feature>
<reference evidence="3" key="2">
    <citation type="submission" date="2015-01" db="EMBL/GenBank/DDBJ databases">
        <title>Evolutionary Origins and Diversification of the Mycorrhizal Mutualists.</title>
        <authorList>
            <consortium name="DOE Joint Genome Institute"/>
            <consortium name="Mycorrhizal Genomics Consortium"/>
            <person name="Kohler A."/>
            <person name="Kuo A."/>
            <person name="Nagy L.G."/>
            <person name="Floudas D."/>
            <person name="Copeland A."/>
            <person name="Barry K.W."/>
            <person name="Cichocki N."/>
            <person name="Veneault-Fourrey C."/>
            <person name="LaButti K."/>
            <person name="Lindquist E.A."/>
            <person name="Lipzen A."/>
            <person name="Lundell T."/>
            <person name="Morin E."/>
            <person name="Murat C."/>
            <person name="Riley R."/>
            <person name="Ohm R."/>
            <person name="Sun H."/>
            <person name="Tunlid A."/>
            <person name="Henrissat B."/>
            <person name="Grigoriev I.V."/>
            <person name="Hibbett D.S."/>
            <person name="Martin F."/>
        </authorList>
    </citation>
    <scope>NUCLEOTIDE SEQUENCE [LARGE SCALE GENOMIC DNA]</scope>
    <source>
        <strain evidence="3">MUT 4182</strain>
    </source>
</reference>
<dbReference type="Proteomes" id="UP000054248">
    <property type="component" value="Unassembled WGS sequence"/>
</dbReference>
<protein>
    <recommendedName>
        <fullName evidence="1">Protein kinase domain-containing protein</fullName>
    </recommendedName>
</protein>
<gene>
    <name evidence="2" type="ORF">M407DRAFT_26837</name>
</gene>
<dbReference type="STRING" id="1051891.A0A0C3LQJ5"/>
<accession>A0A0C3LQJ5</accession>
<name>A0A0C3LQJ5_9AGAM</name>
<dbReference type="PROSITE" id="PS50011">
    <property type="entry name" value="PROTEIN_KINASE_DOM"/>
    <property type="match status" value="2"/>
</dbReference>
<sequence length="558" mass="61526">MDQSVSQQVGGDSVSRVDELDFSIRYTESRPFARQSSRYNAQSFEAVDGDISTPVVSAAEVELVGKSTEEAKDATNKGIVRATGQLVAVKSLSFCAARNIEDSTPNPSGLREWLKYCSSLKHPRIAELLECTFADDNLMVISVWYANGNVSKFLEVAPHVQRRPMLLQIADGLSYLHNHVPPIIHSNLKPNNILIDDEGNVKLADIGVLQLVEGNAVQPQVQGKPEDIRWTAPEVLEGIPRGKSSDVYAFGSMALTILKDWLPYASLQSDVAVAKAIARGEMPVVEPQASDLHRVWRACLAREASRRPLIQDVQLSGHYQSNGQLVAIKSLFFGAINTDEVLSARFWHARGLEIRSSLKHQRIEEVLGSMSDGLIPLDISAWEANGNIADFLKVAPNVQRRPLLYQIAEGVSYLHNHSYPIIHSNLKPNNILIDSEGNVKLGDAGIWQFVKPTAEQSQVQGKPEDIRWTAPEVLEGQLPCKPSDVYAFGCVALLIWKDWLPYSNLQSGVAVAKAIARGETPVDEGQAPELHEVWRACLARDSAARPQIQKVQSSVESW</sequence>
<evidence type="ECO:0000313" key="2">
    <source>
        <dbReference type="EMBL" id="KIO23707.1"/>
    </source>
</evidence>
<reference evidence="2 3" key="1">
    <citation type="submission" date="2014-04" db="EMBL/GenBank/DDBJ databases">
        <authorList>
            <consortium name="DOE Joint Genome Institute"/>
            <person name="Kuo A."/>
            <person name="Girlanda M."/>
            <person name="Perotto S."/>
            <person name="Kohler A."/>
            <person name="Nagy L.G."/>
            <person name="Floudas D."/>
            <person name="Copeland A."/>
            <person name="Barry K.W."/>
            <person name="Cichocki N."/>
            <person name="Veneault-Fourrey C."/>
            <person name="LaButti K."/>
            <person name="Lindquist E.A."/>
            <person name="Lipzen A."/>
            <person name="Lundell T."/>
            <person name="Morin E."/>
            <person name="Murat C."/>
            <person name="Sun H."/>
            <person name="Tunlid A."/>
            <person name="Henrissat B."/>
            <person name="Grigoriev I.V."/>
            <person name="Hibbett D.S."/>
            <person name="Martin F."/>
            <person name="Nordberg H.P."/>
            <person name="Cantor M.N."/>
            <person name="Hua S.X."/>
        </authorList>
    </citation>
    <scope>NUCLEOTIDE SEQUENCE [LARGE SCALE GENOMIC DNA]</scope>
    <source>
        <strain evidence="2 3">MUT 4182</strain>
    </source>
</reference>
<dbReference type="GO" id="GO:0005524">
    <property type="term" value="F:ATP binding"/>
    <property type="evidence" value="ECO:0007669"/>
    <property type="project" value="InterPro"/>
</dbReference>
<dbReference type="PANTHER" id="PTHR44329">
    <property type="entry name" value="SERINE/THREONINE-PROTEIN KINASE TNNI3K-RELATED"/>
    <property type="match status" value="1"/>
</dbReference>
<dbReference type="InterPro" id="IPR051681">
    <property type="entry name" value="Ser/Thr_Kinases-Pseudokinases"/>
</dbReference>
<keyword evidence="3" id="KW-1185">Reference proteome</keyword>
<dbReference type="InterPro" id="IPR000719">
    <property type="entry name" value="Prot_kinase_dom"/>
</dbReference>
<feature type="domain" description="Protein kinase" evidence="1">
    <location>
        <begin position="314"/>
        <end position="558"/>
    </location>
</feature>
<dbReference type="GO" id="GO:0004674">
    <property type="term" value="F:protein serine/threonine kinase activity"/>
    <property type="evidence" value="ECO:0007669"/>
    <property type="project" value="TreeGrafter"/>
</dbReference>
<proteinExistence type="predicted"/>
<organism evidence="2 3">
    <name type="scientific">Tulasnella calospora MUT 4182</name>
    <dbReference type="NCBI Taxonomy" id="1051891"/>
    <lineage>
        <taxon>Eukaryota</taxon>
        <taxon>Fungi</taxon>
        <taxon>Dikarya</taxon>
        <taxon>Basidiomycota</taxon>
        <taxon>Agaricomycotina</taxon>
        <taxon>Agaricomycetes</taxon>
        <taxon>Cantharellales</taxon>
        <taxon>Tulasnellaceae</taxon>
        <taxon>Tulasnella</taxon>
    </lineage>
</organism>
<dbReference type="AlphaFoldDB" id="A0A0C3LQJ5"/>
<dbReference type="OrthoDB" id="346907at2759"/>
<dbReference type="Gene3D" id="1.10.510.10">
    <property type="entry name" value="Transferase(Phosphotransferase) domain 1"/>
    <property type="match status" value="2"/>
</dbReference>
<dbReference type="EMBL" id="KN823078">
    <property type="protein sequence ID" value="KIO23707.1"/>
    <property type="molecule type" value="Genomic_DNA"/>
</dbReference>
<dbReference type="SUPFAM" id="SSF56112">
    <property type="entry name" value="Protein kinase-like (PK-like)"/>
    <property type="match status" value="2"/>
</dbReference>
<dbReference type="HOGENOM" id="CLU_488521_0_0_1"/>
<dbReference type="InterPro" id="IPR011009">
    <property type="entry name" value="Kinase-like_dom_sf"/>
</dbReference>
<dbReference type="InterPro" id="IPR001245">
    <property type="entry name" value="Ser-Thr/Tyr_kinase_cat_dom"/>
</dbReference>
<evidence type="ECO:0000259" key="1">
    <source>
        <dbReference type="PROSITE" id="PS50011"/>
    </source>
</evidence>
<dbReference type="Pfam" id="PF07714">
    <property type="entry name" value="PK_Tyr_Ser-Thr"/>
    <property type="match status" value="2"/>
</dbReference>